<keyword evidence="2" id="KW-0408">Iron</keyword>
<dbReference type="Gene3D" id="1.20.1440.230">
    <property type="entry name" value="NADH-ubiquinone oxidoreductase 51kDa subunit, iron-sulphur binding domain"/>
    <property type="match status" value="1"/>
</dbReference>
<dbReference type="InterPro" id="IPR017900">
    <property type="entry name" value="4Fe4S_Fe_S_CS"/>
</dbReference>
<keyword evidence="7" id="KW-1185">Reference proteome</keyword>
<dbReference type="InterPro" id="IPR037207">
    <property type="entry name" value="Nuop51_4Fe4S-bd_sf"/>
</dbReference>
<dbReference type="PANTHER" id="PTHR43578:SF3">
    <property type="entry name" value="NADH-QUINONE OXIDOREDUCTASE SUBUNIT F"/>
    <property type="match status" value="1"/>
</dbReference>
<dbReference type="Pfam" id="PF10589">
    <property type="entry name" value="NADH_4Fe-4S"/>
    <property type="match status" value="1"/>
</dbReference>
<organism evidence="6 7">
    <name type="scientific">Biomaibacter acetigenes</name>
    <dbReference type="NCBI Taxonomy" id="2316383"/>
    <lineage>
        <taxon>Bacteria</taxon>
        <taxon>Bacillati</taxon>
        <taxon>Bacillota</taxon>
        <taxon>Clostridia</taxon>
        <taxon>Thermosediminibacterales</taxon>
        <taxon>Tepidanaerobacteraceae</taxon>
        <taxon>Biomaibacter</taxon>
    </lineage>
</organism>
<evidence type="ECO:0000256" key="3">
    <source>
        <dbReference type="ARBA" id="ARBA00023014"/>
    </source>
</evidence>
<feature type="domain" description="4Fe-4S ferredoxin-type" evidence="5">
    <location>
        <begin position="123"/>
        <end position="152"/>
    </location>
</feature>
<evidence type="ECO:0000259" key="5">
    <source>
        <dbReference type="PROSITE" id="PS51379"/>
    </source>
</evidence>
<keyword evidence="3" id="KW-0411">Iron-sulfur</keyword>
<evidence type="ECO:0000256" key="4">
    <source>
        <dbReference type="SAM" id="MobiDB-lite"/>
    </source>
</evidence>
<dbReference type="SUPFAM" id="SSF54862">
    <property type="entry name" value="4Fe-4S ferredoxins"/>
    <property type="match status" value="1"/>
</dbReference>
<feature type="domain" description="4Fe-4S ferredoxin-type" evidence="5">
    <location>
        <begin position="153"/>
        <end position="182"/>
    </location>
</feature>
<dbReference type="RefSeq" id="WP_122013867.1">
    <property type="nucleotide sequence ID" value="NZ_CP033169.1"/>
</dbReference>
<dbReference type="AlphaFoldDB" id="A0A3G2R1Q8"/>
<protein>
    <submittedName>
        <fullName evidence="6">4Fe-4S dicluster domain-containing protein</fullName>
    </submittedName>
</protein>
<accession>A0A3G2R1Q8</accession>
<dbReference type="PANTHER" id="PTHR43578">
    <property type="entry name" value="NADH-QUINONE OXIDOREDUCTASE SUBUNIT F"/>
    <property type="match status" value="1"/>
</dbReference>
<dbReference type="Proteomes" id="UP000280960">
    <property type="component" value="Chromosome"/>
</dbReference>
<dbReference type="SMART" id="SM00928">
    <property type="entry name" value="NADH_4Fe-4S"/>
    <property type="match status" value="1"/>
</dbReference>
<dbReference type="GO" id="GO:0046872">
    <property type="term" value="F:metal ion binding"/>
    <property type="evidence" value="ECO:0007669"/>
    <property type="project" value="UniProtKB-KW"/>
</dbReference>
<evidence type="ECO:0000313" key="6">
    <source>
        <dbReference type="EMBL" id="AYO29396.1"/>
    </source>
</evidence>
<evidence type="ECO:0000256" key="2">
    <source>
        <dbReference type="ARBA" id="ARBA00023004"/>
    </source>
</evidence>
<dbReference type="PROSITE" id="PS00198">
    <property type="entry name" value="4FE4S_FER_1"/>
    <property type="match status" value="1"/>
</dbReference>
<dbReference type="EMBL" id="CP033169">
    <property type="protein sequence ID" value="AYO29396.1"/>
    <property type="molecule type" value="Genomic_DNA"/>
</dbReference>
<evidence type="ECO:0000313" key="7">
    <source>
        <dbReference type="Proteomes" id="UP000280960"/>
    </source>
</evidence>
<feature type="region of interest" description="Disordered" evidence="4">
    <location>
        <begin position="183"/>
        <end position="216"/>
    </location>
</feature>
<dbReference type="InterPro" id="IPR019575">
    <property type="entry name" value="Nuop51_4Fe4S-bd"/>
</dbReference>
<keyword evidence="1" id="KW-0479">Metal-binding</keyword>
<dbReference type="Gene3D" id="3.30.70.20">
    <property type="match status" value="1"/>
</dbReference>
<dbReference type="GO" id="GO:0051539">
    <property type="term" value="F:4 iron, 4 sulfur cluster binding"/>
    <property type="evidence" value="ECO:0007669"/>
    <property type="project" value="InterPro"/>
</dbReference>
<name>A0A3G2R1Q8_9FIRM</name>
<evidence type="ECO:0000256" key="1">
    <source>
        <dbReference type="ARBA" id="ARBA00022723"/>
    </source>
</evidence>
<dbReference type="InterPro" id="IPR017896">
    <property type="entry name" value="4Fe4S_Fe-S-bd"/>
</dbReference>
<proteinExistence type="predicted"/>
<sequence>MTCKANSAVLPKWQESDANACVVDYCKNLMDTARKESCGKCVLCREGTWQVYEIIKDITEGNGQSEDFELLLEILEQMDKNAKCEMSRTAASICIDLMKAHEEEWDKHIRRKRCSNLVCKGTYTVYVDPQLCDGCGKCLESCPHGAIAGKAGMIHVINPNMCSKSMICMSVCPKGAIKKAGAVKPKLPSEPVPVGSFDQPSAGQEGETMMRRRRRR</sequence>
<dbReference type="Pfam" id="PF12837">
    <property type="entry name" value="Fer4_6"/>
    <property type="match status" value="1"/>
</dbReference>
<dbReference type="SUPFAM" id="SSF140490">
    <property type="entry name" value="Nqo1C-terminal domain-like"/>
    <property type="match status" value="1"/>
</dbReference>
<dbReference type="PROSITE" id="PS51379">
    <property type="entry name" value="4FE4S_FER_2"/>
    <property type="match status" value="2"/>
</dbReference>
<gene>
    <name evidence="6" type="ORF">D2962_01160</name>
</gene>
<dbReference type="KEGG" id="bacg:D2962_01160"/>
<reference evidence="6 7" key="1">
    <citation type="submission" date="2018-10" db="EMBL/GenBank/DDBJ databases">
        <authorList>
            <person name="Zhang X."/>
        </authorList>
    </citation>
    <scope>NUCLEOTIDE SEQUENCE [LARGE SCALE GENOMIC DNA]</scope>
    <source>
        <strain evidence="6 7">SK-G1</strain>
    </source>
</reference>